<dbReference type="EMBL" id="CP092423">
    <property type="protein sequence ID" value="ULP41854.1"/>
    <property type="molecule type" value="Genomic_DNA"/>
</dbReference>
<evidence type="ECO:0000313" key="1">
    <source>
        <dbReference type="EMBL" id="ULP41854.1"/>
    </source>
</evidence>
<gene>
    <name evidence="1" type="ORF">MJO58_23995</name>
</gene>
<dbReference type="RefSeq" id="WP_239721227.1">
    <property type="nucleotide sequence ID" value="NZ_CP092423.2"/>
</dbReference>
<name>A0ABY3UX68_MYCLN</name>
<organism evidence="1 2">
    <name type="scientific">Mycobacterium lentiflavum</name>
    <dbReference type="NCBI Taxonomy" id="141349"/>
    <lineage>
        <taxon>Bacteria</taxon>
        <taxon>Bacillati</taxon>
        <taxon>Actinomycetota</taxon>
        <taxon>Actinomycetes</taxon>
        <taxon>Mycobacteriales</taxon>
        <taxon>Mycobacteriaceae</taxon>
        <taxon>Mycobacterium</taxon>
        <taxon>Mycobacterium simiae complex</taxon>
    </lineage>
</organism>
<reference evidence="1" key="1">
    <citation type="submission" date="2022-08" db="EMBL/GenBank/DDBJ databases">
        <title>Complete genome sequence of 14 non-tuberculosis mycobacteria type-strains.</title>
        <authorList>
            <person name="Igarashi Y."/>
            <person name="Osugi A."/>
            <person name="Mitarai S."/>
        </authorList>
    </citation>
    <scope>NUCLEOTIDE SEQUENCE</scope>
    <source>
        <strain evidence="1">ATCC 51985</strain>
    </source>
</reference>
<evidence type="ECO:0008006" key="3">
    <source>
        <dbReference type="Google" id="ProtNLM"/>
    </source>
</evidence>
<accession>A0ABY3UX68</accession>
<sequence length="108" mass="10864">MGKGSGQAVISRAAANRVVAQVELIAAEPGAHYNVRLIQSPRTSAGCGAGDIGVSAGGLDTDGSGAATTTLEGPIAANSTGVWVFVDRPSPHSQTPIDFYTSEIVTPI</sequence>
<proteinExistence type="predicted"/>
<evidence type="ECO:0000313" key="2">
    <source>
        <dbReference type="Proteomes" id="UP001055171"/>
    </source>
</evidence>
<dbReference type="Proteomes" id="UP001055171">
    <property type="component" value="Chromosome"/>
</dbReference>
<protein>
    <recommendedName>
        <fullName evidence="3">Secreted protein</fullName>
    </recommendedName>
</protein>
<keyword evidence="2" id="KW-1185">Reference proteome</keyword>